<dbReference type="SUPFAM" id="SSF52335">
    <property type="entry name" value="Methylglyoxal synthase-like"/>
    <property type="match status" value="1"/>
</dbReference>
<dbReference type="SMART" id="SM00851">
    <property type="entry name" value="MGS"/>
    <property type="match status" value="1"/>
</dbReference>
<dbReference type="SUPFAM" id="SSF53927">
    <property type="entry name" value="Cytidine deaminase-like"/>
    <property type="match status" value="1"/>
</dbReference>
<comment type="pathway">
    <text evidence="2 8">Purine metabolism; IMP biosynthesis via de novo pathway; 5-formamido-1-(5-phospho-D-ribosyl)imidazole-4-carboxamide from 5-amino-1-(5-phospho-D-ribosyl)imidazole-4-carboxamide (10-formyl THF route): step 1/1.</text>
</comment>
<proteinExistence type="inferred from homology"/>
<keyword evidence="7 8" id="KW-0511">Multifunctional enzyme</keyword>
<sequence>MPKRALISVWDKRGIVEFAKGLCELGFELVSTGGTARTLRDAGLPVTEVSEVTKFPEILNGRVKTIHPFIAAGILARRDVAAHLNELERLGISTIDLVAVNLYPFREVVRQGVDEFTALEHIDIGGVTLLRAAAKNYRDVVVICDPNDYPQVLKWLRDGEVPLRVRAELALKAFAHTAAYDAAIFAYFRQQTGIQFPDELSFGFVKRLDLRYGENPHQQAAFYIDPMSEVPSVATAVQIWGKELSFNNIADLDAAFNLVREFEKPAACIIKHTNPCSVAVGKTLAEAFAKARDADPEARFGGIIGVNRKVDVATAEEILVQGSFYEAIIAPDYEPEALERIKARKGWGETIRILSLQLGDRPLTPIACAVELNVKSVSGGLLVQTSDVEDAPPENWQVVTERSPTEKELEDLKFAWKVVKHVKSNAVVLAKDGATVGIGAGQMNRAVSVKIAVMLAGERAKGSVLASEAFFPMPDGPEIAAQAGVTAIVQPGGSKRDPDVITTCNRYGVAMVFTGVRHFRH</sequence>
<dbReference type="Pfam" id="PF02142">
    <property type="entry name" value="MGS"/>
    <property type="match status" value="1"/>
</dbReference>
<protein>
    <recommendedName>
        <fullName evidence="8">Bifunctional purine biosynthesis protein PurH</fullName>
    </recommendedName>
    <domain>
        <recommendedName>
            <fullName evidence="8">Phosphoribosylaminoimidazolecarboxamide formyltransferase</fullName>
            <ecNumber evidence="8">2.1.2.3</ecNumber>
        </recommendedName>
        <alternativeName>
            <fullName evidence="8">AICAR transformylase</fullName>
        </alternativeName>
    </domain>
    <domain>
        <recommendedName>
            <fullName evidence="8">IMP cyclohydrolase</fullName>
            <ecNumber evidence="8">3.5.4.10</ecNumber>
        </recommendedName>
        <alternativeName>
            <fullName evidence="8">ATIC</fullName>
        </alternativeName>
        <alternativeName>
            <fullName evidence="8">IMP synthase</fullName>
        </alternativeName>
        <alternativeName>
            <fullName evidence="8">Inosinicase</fullName>
        </alternativeName>
    </domain>
</protein>
<comment type="caution">
    <text evidence="10">The sequence shown here is derived from an EMBL/GenBank/DDBJ whole genome shotgun (WGS) entry which is preliminary data.</text>
</comment>
<comment type="pathway">
    <text evidence="1 8">Purine metabolism; IMP biosynthesis via de novo pathway; IMP from 5-formamido-1-(5-phospho-D-ribosyl)imidazole-4-carboxamide: step 1/1.</text>
</comment>
<evidence type="ECO:0000256" key="6">
    <source>
        <dbReference type="ARBA" id="ARBA00022801"/>
    </source>
</evidence>
<organism evidence="10 11">
    <name type="scientific">Candidatus Fervidibacter sacchari</name>
    <dbReference type="NCBI Taxonomy" id="1448929"/>
    <lineage>
        <taxon>Bacteria</taxon>
        <taxon>Candidatus Fervidibacterota</taxon>
        <taxon>Candidatus Fervidibacter</taxon>
    </lineage>
</organism>
<evidence type="ECO:0000259" key="9">
    <source>
        <dbReference type="PROSITE" id="PS51855"/>
    </source>
</evidence>
<dbReference type="PANTHER" id="PTHR11692">
    <property type="entry name" value="BIFUNCTIONAL PURINE BIOSYNTHESIS PROTEIN PURH"/>
    <property type="match status" value="1"/>
</dbReference>
<dbReference type="Gene3D" id="3.40.140.20">
    <property type="match status" value="2"/>
</dbReference>
<evidence type="ECO:0000313" key="10">
    <source>
        <dbReference type="EMBL" id="MCS3918972.1"/>
    </source>
</evidence>
<comment type="domain">
    <text evidence="8">The IMP cyclohydrolase activity resides in the N-terminal region.</text>
</comment>
<dbReference type="PROSITE" id="PS51855">
    <property type="entry name" value="MGS"/>
    <property type="match status" value="1"/>
</dbReference>
<dbReference type="Pfam" id="PF01808">
    <property type="entry name" value="AICARFT_IMPCHas"/>
    <property type="match status" value="1"/>
</dbReference>
<dbReference type="HAMAP" id="MF_00139">
    <property type="entry name" value="PurH"/>
    <property type="match status" value="1"/>
</dbReference>
<dbReference type="InterPro" id="IPR011607">
    <property type="entry name" value="MGS-like_dom"/>
</dbReference>
<accession>A0ABT2EM12</accession>
<keyword evidence="4 8" id="KW-0808">Transferase</keyword>
<comment type="similarity">
    <text evidence="3 8">Belongs to the PurH family.</text>
</comment>
<comment type="catalytic activity">
    <reaction evidence="8">
        <text>IMP + H2O = 5-formamido-1-(5-phospho-D-ribosyl)imidazole-4-carboxamide</text>
        <dbReference type="Rhea" id="RHEA:18445"/>
        <dbReference type="ChEBI" id="CHEBI:15377"/>
        <dbReference type="ChEBI" id="CHEBI:58053"/>
        <dbReference type="ChEBI" id="CHEBI:58467"/>
        <dbReference type="EC" id="3.5.4.10"/>
    </reaction>
</comment>
<dbReference type="NCBIfam" id="NF002049">
    <property type="entry name" value="PRK00881.1"/>
    <property type="match status" value="1"/>
</dbReference>
<dbReference type="RefSeq" id="WP_259095053.1">
    <property type="nucleotide sequence ID" value="NZ_CP130454.1"/>
</dbReference>
<dbReference type="EC" id="2.1.2.3" evidence="8"/>
<evidence type="ECO:0000256" key="4">
    <source>
        <dbReference type="ARBA" id="ARBA00022679"/>
    </source>
</evidence>
<dbReference type="EMBL" id="JANUCP010000002">
    <property type="protein sequence ID" value="MCS3918972.1"/>
    <property type="molecule type" value="Genomic_DNA"/>
</dbReference>
<evidence type="ECO:0000256" key="3">
    <source>
        <dbReference type="ARBA" id="ARBA00007667"/>
    </source>
</evidence>
<reference evidence="10 11" key="1">
    <citation type="submission" date="2022-08" db="EMBL/GenBank/DDBJ databases">
        <title>Bacterial and archaeal communities from various locations to study Microbial Dark Matter (Phase II).</title>
        <authorList>
            <person name="Stepanauskas R."/>
        </authorList>
    </citation>
    <scope>NUCLEOTIDE SEQUENCE [LARGE SCALE GENOMIC DNA]</scope>
    <source>
        <strain evidence="10 11">PD1</strain>
    </source>
</reference>
<keyword evidence="5 8" id="KW-0658">Purine biosynthesis</keyword>
<dbReference type="CDD" id="cd01421">
    <property type="entry name" value="IMPCH"/>
    <property type="match status" value="1"/>
</dbReference>
<evidence type="ECO:0000256" key="8">
    <source>
        <dbReference type="HAMAP-Rule" id="MF_00139"/>
    </source>
</evidence>
<evidence type="ECO:0000256" key="7">
    <source>
        <dbReference type="ARBA" id="ARBA00023268"/>
    </source>
</evidence>
<evidence type="ECO:0000256" key="5">
    <source>
        <dbReference type="ARBA" id="ARBA00022755"/>
    </source>
</evidence>
<evidence type="ECO:0000256" key="2">
    <source>
        <dbReference type="ARBA" id="ARBA00004954"/>
    </source>
</evidence>
<gene>
    <name evidence="8" type="primary">purH</name>
    <name evidence="10" type="ORF">M2350_001372</name>
</gene>
<evidence type="ECO:0000313" key="11">
    <source>
        <dbReference type="Proteomes" id="UP001204798"/>
    </source>
</evidence>
<comment type="catalytic activity">
    <reaction evidence="8">
        <text>(6R)-10-formyltetrahydrofolate + 5-amino-1-(5-phospho-beta-D-ribosyl)imidazole-4-carboxamide = 5-formamido-1-(5-phospho-D-ribosyl)imidazole-4-carboxamide + (6S)-5,6,7,8-tetrahydrofolate</text>
        <dbReference type="Rhea" id="RHEA:22192"/>
        <dbReference type="ChEBI" id="CHEBI:57453"/>
        <dbReference type="ChEBI" id="CHEBI:58467"/>
        <dbReference type="ChEBI" id="CHEBI:58475"/>
        <dbReference type="ChEBI" id="CHEBI:195366"/>
        <dbReference type="EC" id="2.1.2.3"/>
    </reaction>
</comment>
<keyword evidence="11" id="KW-1185">Reference proteome</keyword>
<dbReference type="GO" id="GO:0003937">
    <property type="term" value="F:IMP cyclohydrolase activity"/>
    <property type="evidence" value="ECO:0007669"/>
    <property type="project" value="UniProtKB-EC"/>
</dbReference>
<dbReference type="GO" id="GO:0004643">
    <property type="term" value="F:phosphoribosylaminoimidazolecarboxamide formyltransferase activity"/>
    <property type="evidence" value="ECO:0007669"/>
    <property type="project" value="UniProtKB-EC"/>
</dbReference>
<dbReference type="InterPro" id="IPR002695">
    <property type="entry name" value="PurH-like"/>
</dbReference>
<dbReference type="EC" id="3.5.4.10" evidence="8"/>
<dbReference type="InterPro" id="IPR024051">
    <property type="entry name" value="AICAR_Tfase_dup_dom_sf"/>
</dbReference>
<dbReference type="Gene3D" id="3.40.50.1380">
    <property type="entry name" value="Methylglyoxal synthase-like domain"/>
    <property type="match status" value="1"/>
</dbReference>
<keyword evidence="6 8" id="KW-0378">Hydrolase</keyword>
<feature type="domain" description="MGS-like" evidence="9">
    <location>
        <begin position="1"/>
        <end position="144"/>
    </location>
</feature>
<dbReference type="PIRSF" id="PIRSF000414">
    <property type="entry name" value="AICARFT_IMPCHas"/>
    <property type="match status" value="1"/>
</dbReference>
<dbReference type="NCBIfam" id="TIGR00355">
    <property type="entry name" value="purH"/>
    <property type="match status" value="1"/>
</dbReference>
<evidence type="ECO:0000256" key="1">
    <source>
        <dbReference type="ARBA" id="ARBA00004844"/>
    </source>
</evidence>
<name>A0ABT2EM12_9BACT</name>
<dbReference type="PANTHER" id="PTHR11692:SF0">
    <property type="entry name" value="BIFUNCTIONAL PURINE BIOSYNTHESIS PROTEIN ATIC"/>
    <property type="match status" value="1"/>
</dbReference>
<dbReference type="SMART" id="SM00798">
    <property type="entry name" value="AICARFT_IMPCHas"/>
    <property type="match status" value="1"/>
</dbReference>
<dbReference type="InterPro" id="IPR036914">
    <property type="entry name" value="MGS-like_dom_sf"/>
</dbReference>
<dbReference type="Proteomes" id="UP001204798">
    <property type="component" value="Unassembled WGS sequence"/>
</dbReference>
<dbReference type="InterPro" id="IPR016193">
    <property type="entry name" value="Cytidine_deaminase-like"/>
</dbReference>